<evidence type="ECO:0000256" key="2">
    <source>
        <dbReference type="SAM" id="MobiDB-lite"/>
    </source>
</evidence>
<sequence>MNFSEVVDPTLSGLIISVIFGAVIIFYWFCQKSPPKNESEDHEEKESKVLPTKKPKPQAKLKRSTVPTFTDPLLYTSLKGHGGAVLGLHASINGKYLASCSDDRSVRLWSVKDFGHGNKCVRVNVEYDHAKLVQFSPDSRAFIAGLAIENTVRVFKLGKKDDGVTTTCVPIEGDFPKYTQADLMSIGVGSSASGGSFVMTAYRDTTIHVRNLKGDILNTINSNLGNNNFASVSPCGRFFAACGWTPDVKVWAVEFTKSGDYRDVVRAFELKGHTSSIWSFGFNNDTTRMITVSKDGTWRFYDTDIEYDKSQEPYFLNSGQFEVCGLSPAEHECLVALSPDASVAAVACLNNITVFSTATGDVECNFKEVHSEIITSLIFDIAGRYILSSGDKHIRVIHNILGYKETIRRLQLKLKKEPASSATRERLERQLHEAQKNLAKIQSSSNGK</sequence>
<dbReference type="InterPro" id="IPR042410">
    <property type="entry name" value="WBSCR13"/>
</dbReference>
<dbReference type="Pfam" id="PF00400">
    <property type="entry name" value="WD40"/>
    <property type="match status" value="3"/>
</dbReference>
<dbReference type="GO" id="GO:0005783">
    <property type="term" value="C:endoplasmic reticulum"/>
    <property type="evidence" value="ECO:0007669"/>
    <property type="project" value="TreeGrafter"/>
</dbReference>
<evidence type="ECO:0000313" key="4">
    <source>
        <dbReference type="EMBL" id="CAB3266855.1"/>
    </source>
</evidence>
<dbReference type="InterPro" id="IPR036322">
    <property type="entry name" value="WD40_repeat_dom_sf"/>
</dbReference>
<dbReference type="SMART" id="SM00320">
    <property type="entry name" value="WD40"/>
    <property type="match status" value="5"/>
</dbReference>
<dbReference type="PROSITE" id="PS50294">
    <property type="entry name" value="WD_REPEATS_REGION"/>
    <property type="match status" value="1"/>
</dbReference>
<name>A0A6F9DVF2_9ASCI</name>
<dbReference type="PANTHER" id="PTHR44321:SF1">
    <property type="entry name" value="TRANSDUCIN BETA-LIKE PROTEIN 2"/>
    <property type="match status" value="1"/>
</dbReference>
<dbReference type="SUPFAM" id="SSF50978">
    <property type="entry name" value="WD40 repeat-like"/>
    <property type="match status" value="1"/>
</dbReference>
<dbReference type="EMBL" id="LR790993">
    <property type="protein sequence ID" value="CAB3266855.1"/>
    <property type="molecule type" value="mRNA"/>
</dbReference>
<feature type="compositionally biased region" description="Basic residues" evidence="2">
    <location>
        <begin position="51"/>
        <end position="63"/>
    </location>
</feature>
<keyword evidence="3" id="KW-1133">Transmembrane helix</keyword>
<feature type="transmembrane region" description="Helical" evidence="3">
    <location>
        <begin position="12"/>
        <end position="30"/>
    </location>
</feature>
<keyword evidence="3" id="KW-0472">Membrane</keyword>
<accession>A0A6F9DVF2</accession>
<proteinExistence type="evidence at transcript level"/>
<keyword evidence="1" id="KW-0853">WD repeat</keyword>
<reference evidence="4" key="1">
    <citation type="submission" date="2020-04" db="EMBL/GenBank/DDBJ databases">
        <authorList>
            <person name="Neveu A P."/>
        </authorList>
    </citation>
    <scope>NUCLEOTIDE SEQUENCE</scope>
    <source>
        <tissue evidence="4">Whole embryo</tissue>
    </source>
</reference>
<feature type="repeat" description="WD" evidence="1">
    <location>
        <begin position="270"/>
        <end position="302"/>
    </location>
</feature>
<feature type="compositionally biased region" description="Basic and acidic residues" evidence="2">
    <location>
        <begin position="37"/>
        <end position="48"/>
    </location>
</feature>
<dbReference type="InterPro" id="IPR015943">
    <property type="entry name" value="WD40/YVTN_repeat-like_dom_sf"/>
</dbReference>
<dbReference type="PROSITE" id="PS50082">
    <property type="entry name" value="WD_REPEATS_2"/>
    <property type="match status" value="2"/>
</dbReference>
<dbReference type="InterPro" id="IPR001680">
    <property type="entry name" value="WD40_rpt"/>
</dbReference>
<dbReference type="Gene3D" id="2.130.10.10">
    <property type="entry name" value="YVTN repeat-like/Quinoprotein amine dehydrogenase"/>
    <property type="match status" value="3"/>
</dbReference>
<dbReference type="PANTHER" id="PTHR44321">
    <property type="entry name" value="TRANSDUCIN BETA-LIKE PROTEIN 2"/>
    <property type="match status" value="1"/>
</dbReference>
<organism evidence="4">
    <name type="scientific">Phallusia mammillata</name>
    <dbReference type="NCBI Taxonomy" id="59560"/>
    <lineage>
        <taxon>Eukaryota</taxon>
        <taxon>Metazoa</taxon>
        <taxon>Chordata</taxon>
        <taxon>Tunicata</taxon>
        <taxon>Ascidiacea</taxon>
        <taxon>Phlebobranchia</taxon>
        <taxon>Ascidiidae</taxon>
        <taxon>Phallusia</taxon>
    </lineage>
</organism>
<dbReference type="AlphaFoldDB" id="A0A6F9DVF2"/>
<feature type="region of interest" description="Disordered" evidence="2">
    <location>
        <begin position="37"/>
        <end position="63"/>
    </location>
</feature>
<evidence type="ECO:0000256" key="1">
    <source>
        <dbReference type="PROSITE-ProRule" id="PRU00221"/>
    </source>
</evidence>
<protein>
    <submittedName>
        <fullName evidence="4">Transducin beta-like protein 2</fullName>
    </submittedName>
</protein>
<dbReference type="GO" id="GO:0030968">
    <property type="term" value="P:endoplasmic reticulum unfolded protein response"/>
    <property type="evidence" value="ECO:0007669"/>
    <property type="project" value="TreeGrafter"/>
</dbReference>
<keyword evidence="3" id="KW-0812">Transmembrane</keyword>
<gene>
    <name evidence="4" type="primary">Tbl2</name>
</gene>
<feature type="repeat" description="WD" evidence="1">
    <location>
        <begin position="78"/>
        <end position="112"/>
    </location>
</feature>
<evidence type="ECO:0000256" key="3">
    <source>
        <dbReference type="SAM" id="Phobius"/>
    </source>
</evidence>